<name>A0A8K0GJM8_IGNLU</name>
<dbReference type="InterPro" id="IPR008906">
    <property type="entry name" value="HATC_C_dom"/>
</dbReference>
<dbReference type="PANTHER" id="PTHR45749:SF29">
    <property type="entry name" value="HAT C-TERMINAL DIMERISATION DOMAIN-CONTAINING PROTEIN"/>
    <property type="match status" value="1"/>
</dbReference>
<keyword evidence="3" id="KW-1185">Reference proteome</keyword>
<reference evidence="2" key="1">
    <citation type="submission" date="2019-08" db="EMBL/GenBank/DDBJ databases">
        <title>The genome of the North American firefly Photinus pyralis.</title>
        <authorList>
            <consortium name="Photinus pyralis genome working group"/>
            <person name="Fallon T.R."/>
            <person name="Sander Lower S.E."/>
            <person name="Weng J.-K."/>
        </authorList>
    </citation>
    <scope>NUCLEOTIDE SEQUENCE</scope>
    <source>
        <strain evidence="2">TRF0915ILg1</strain>
        <tissue evidence="2">Whole body</tissue>
    </source>
</reference>
<proteinExistence type="predicted"/>
<dbReference type="Proteomes" id="UP000801492">
    <property type="component" value="Unassembled WGS sequence"/>
</dbReference>
<sequence length="366" mass="42382">FLAERNLAFRGSVEKIENPHNGNFVGIIELLKKFDPEEHLRRISNKDINEDCLSKNVQNELLNIMGNAVQSKIITQIKSAKYVAVILDCTPDVSHQEQMSLTLRHVSDVNFMSKEFHSETIDISAALSLFEKLLCWLTKYRDSGFEQVLIGVKELTEELETTAEFQSKRLQKTKKQFNYEGNDEPIVDPKEVYRVECFNQVLDNVELYLETRLEQLKKHTKLYGFLGRFQNCKKEELEKHAADLEVALTDYTLSQREESVDLIKATDLDGHMLVAEMETFKLIFSSKYYGNPSRIFQFFSENDRATAFPNFFIALRIYLTIPVIVASGERTFLTPNLIKTYLRSTMSQYRLNSLAILSIESRKQEI</sequence>
<dbReference type="EMBL" id="VTPC01001486">
    <property type="protein sequence ID" value="KAF2901816.1"/>
    <property type="molecule type" value="Genomic_DNA"/>
</dbReference>
<dbReference type="AlphaFoldDB" id="A0A8K0GJM8"/>
<organism evidence="2 3">
    <name type="scientific">Ignelater luminosus</name>
    <name type="common">Cucubano</name>
    <name type="synonym">Pyrophorus luminosus</name>
    <dbReference type="NCBI Taxonomy" id="2038154"/>
    <lineage>
        <taxon>Eukaryota</taxon>
        <taxon>Metazoa</taxon>
        <taxon>Ecdysozoa</taxon>
        <taxon>Arthropoda</taxon>
        <taxon>Hexapoda</taxon>
        <taxon>Insecta</taxon>
        <taxon>Pterygota</taxon>
        <taxon>Neoptera</taxon>
        <taxon>Endopterygota</taxon>
        <taxon>Coleoptera</taxon>
        <taxon>Polyphaga</taxon>
        <taxon>Elateriformia</taxon>
        <taxon>Elateroidea</taxon>
        <taxon>Elateridae</taxon>
        <taxon>Agrypninae</taxon>
        <taxon>Pyrophorini</taxon>
        <taxon>Ignelater</taxon>
    </lineage>
</organism>
<dbReference type="PANTHER" id="PTHR45749">
    <property type="match status" value="1"/>
</dbReference>
<comment type="caution">
    <text evidence="2">The sequence shown here is derived from an EMBL/GenBank/DDBJ whole genome shotgun (WGS) entry which is preliminary data.</text>
</comment>
<accession>A0A8K0GJM8</accession>
<feature type="domain" description="HAT C-terminal dimerisation" evidence="1">
    <location>
        <begin position="294"/>
        <end position="361"/>
    </location>
</feature>
<evidence type="ECO:0000313" key="3">
    <source>
        <dbReference type="Proteomes" id="UP000801492"/>
    </source>
</evidence>
<protein>
    <recommendedName>
        <fullName evidence="1">HAT C-terminal dimerisation domain-containing protein</fullName>
    </recommendedName>
</protein>
<gene>
    <name evidence="2" type="ORF">ILUMI_04373</name>
</gene>
<dbReference type="OrthoDB" id="7681714at2759"/>
<dbReference type="Pfam" id="PF05699">
    <property type="entry name" value="Dimer_Tnp_hAT"/>
    <property type="match status" value="1"/>
</dbReference>
<evidence type="ECO:0000313" key="2">
    <source>
        <dbReference type="EMBL" id="KAF2901816.1"/>
    </source>
</evidence>
<feature type="non-terminal residue" evidence="2">
    <location>
        <position position="366"/>
    </location>
</feature>
<dbReference type="GO" id="GO:0046983">
    <property type="term" value="F:protein dimerization activity"/>
    <property type="evidence" value="ECO:0007669"/>
    <property type="project" value="InterPro"/>
</dbReference>
<evidence type="ECO:0000259" key="1">
    <source>
        <dbReference type="Pfam" id="PF05699"/>
    </source>
</evidence>